<evidence type="ECO:0000256" key="2">
    <source>
        <dbReference type="ARBA" id="ARBA00009347"/>
    </source>
</evidence>
<dbReference type="EMBL" id="BAAAHE010000014">
    <property type="protein sequence ID" value="GAA0617609.1"/>
    <property type="molecule type" value="Genomic_DNA"/>
</dbReference>
<dbReference type="SUPFAM" id="SSF47203">
    <property type="entry name" value="Acyl-CoA dehydrogenase C-terminal domain-like"/>
    <property type="match status" value="1"/>
</dbReference>
<gene>
    <name evidence="11" type="ORF">GCM10009547_19850</name>
</gene>
<evidence type="ECO:0000256" key="7">
    <source>
        <dbReference type="RuleBase" id="RU362125"/>
    </source>
</evidence>
<dbReference type="PANTHER" id="PTHR48083">
    <property type="entry name" value="MEDIUM-CHAIN SPECIFIC ACYL-COA DEHYDROGENASE, MITOCHONDRIAL-RELATED"/>
    <property type="match status" value="1"/>
</dbReference>
<dbReference type="InterPro" id="IPR050741">
    <property type="entry name" value="Acyl-CoA_dehydrogenase"/>
</dbReference>
<comment type="subunit">
    <text evidence="3">Homodimer.</text>
</comment>
<feature type="domain" description="Acyl-CoA dehydrogenase/oxidase C-terminal" evidence="8">
    <location>
        <begin position="249"/>
        <end position="395"/>
    </location>
</feature>
<evidence type="ECO:0000259" key="10">
    <source>
        <dbReference type="Pfam" id="PF02771"/>
    </source>
</evidence>
<dbReference type="Pfam" id="PF02770">
    <property type="entry name" value="Acyl-CoA_dh_M"/>
    <property type="match status" value="1"/>
</dbReference>
<dbReference type="InterPro" id="IPR036250">
    <property type="entry name" value="AcylCo_DH-like_C"/>
</dbReference>
<name>A0ABN1GRU2_9ACTN</name>
<comment type="similarity">
    <text evidence="2 7">Belongs to the acyl-CoA dehydrogenase family.</text>
</comment>
<feature type="domain" description="Acyl-CoA dehydrogenase/oxidase N-terminal" evidence="10">
    <location>
        <begin position="17"/>
        <end position="128"/>
    </location>
</feature>
<dbReference type="SUPFAM" id="SSF56645">
    <property type="entry name" value="Acyl-CoA dehydrogenase NM domain-like"/>
    <property type="match status" value="1"/>
</dbReference>
<evidence type="ECO:0000256" key="6">
    <source>
        <dbReference type="ARBA" id="ARBA00023002"/>
    </source>
</evidence>
<dbReference type="PANTHER" id="PTHR48083:SF13">
    <property type="entry name" value="ACYL-COA DEHYDROGENASE FAMILY MEMBER 11"/>
    <property type="match status" value="1"/>
</dbReference>
<dbReference type="InterPro" id="IPR037069">
    <property type="entry name" value="AcylCoA_DH/ox_N_sf"/>
</dbReference>
<dbReference type="Gene3D" id="2.40.110.10">
    <property type="entry name" value="Butyryl-CoA Dehydrogenase, subunit A, domain 2"/>
    <property type="match status" value="1"/>
</dbReference>
<dbReference type="Pfam" id="PF00441">
    <property type="entry name" value="Acyl-CoA_dh_1"/>
    <property type="match status" value="1"/>
</dbReference>
<dbReference type="InterPro" id="IPR009075">
    <property type="entry name" value="AcylCo_DH/oxidase_C"/>
</dbReference>
<dbReference type="InterPro" id="IPR046373">
    <property type="entry name" value="Acyl-CoA_Oxase/DH_mid-dom_sf"/>
</dbReference>
<keyword evidence="12" id="KW-1185">Reference proteome</keyword>
<organism evidence="11 12">
    <name type="scientific">Sporichthya brevicatena</name>
    <dbReference type="NCBI Taxonomy" id="171442"/>
    <lineage>
        <taxon>Bacteria</taxon>
        <taxon>Bacillati</taxon>
        <taxon>Actinomycetota</taxon>
        <taxon>Actinomycetes</taxon>
        <taxon>Sporichthyales</taxon>
        <taxon>Sporichthyaceae</taxon>
        <taxon>Sporichthya</taxon>
    </lineage>
</organism>
<comment type="caution">
    <text evidence="11">The sequence shown here is derived from an EMBL/GenBank/DDBJ whole genome shotgun (WGS) entry which is preliminary data.</text>
</comment>
<keyword evidence="6 7" id="KW-0560">Oxidoreductase</keyword>
<dbReference type="InterPro" id="IPR006091">
    <property type="entry name" value="Acyl-CoA_Oxase/DH_mid-dom"/>
</dbReference>
<evidence type="ECO:0000259" key="8">
    <source>
        <dbReference type="Pfam" id="PF00441"/>
    </source>
</evidence>
<protein>
    <submittedName>
        <fullName evidence="11">Acyl-CoA dehydrogenase family protein</fullName>
    </submittedName>
</protein>
<comment type="cofactor">
    <cofactor evidence="1 7">
        <name>FAD</name>
        <dbReference type="ChEBI" id="CHEBI:57692"/>
    </cofactor>
</comment>
<evidence type="ECO:0000313" key="11">
    <source>
        <dbReference type="EMBL" id="GAA0617609.1"/>
    </source>
</evidence>
<evidence type="ECO:0000256" key="5">
    <source>
        <dbReference type="ARBA" id="ARBA00022827"/>
    </source>
</evidence>
<dbReference type="Proteomes" id="UP001500957">
    <property type="component" value="Unassembled WGS sequence"/>
</dbReference>
<keyword evidence="4 7" id="KW-0285">Flavoprotein</keyword>
<evidence type="ECO:0000256" key="3">
    <source>
        <dbReference type="ARBA" id="ARBA00011738"/>
    </source>
</evidence>
<dbReference type="Pfam" id="PF02771">
    <property type="entry name" value="Acyl-CoA_dh_N"/>
    <property type="match status" value="1"/>
</dbReference>
<dbReference type="Gene3D" id="1.10.540.10">
    <property type="entry name" value="Acyl-CoA dehydrogenase/oxidase, N-terminal domain"/>
    <property type="match status" value="1"/>
</dbReference>
<dbReference type="Gene3D" id="1.20.140.10">
    <property type="entry name" value="Butyryl-CoA Dehydrogenase, subunit A, domain 3"/>
    <property type="match status" value="1"/>
</dbReference>
<evidence type="ECO:0000256" key="1">
    <source>
        <dbReference type="ARBA" id="ARBA00001974"/>
    </source>
</evidence>
<evidence type="ECO:0000313" key="12">
    <source>
        <dbReference type="Proteomes" id="UP001500957"/>
    </source>
</evidence>
<dbReference type="InterPro" id="IPR009100">
    <property type="entry name" value="AcylCoA_DH/oxidase_NM_dom_sf"/>
</dbReference>
<evidence type="ECO:0000259" key="9">
    <source>
        <dbReference type="Pfam" id="PF02770"/>
    </source>
</evidence>
<dbReference type="RefSeq" id="WP_344604169.1">
    <property type="nucleotide sequence ID" value="NZ_BAAAHE010000014.1"/>
</dbReference>
<proteinExistence type="inferred from homology"/>
<evidence type="ECO:0000256" key="4">
    <source>
        <dbReference type="ARBA" id="ARBA00022630"/>
    </source>
</evidence>
<keyword evidence="5 7" id="KW-0274">FAD</keyword>
<reference evidence="12" key="1">
    <citation type="journal article" date="2019" name="Int. J. Syst. Evol. Microbiol.">
        <title>The Global Catalogue of Microorganisms (GCM) 10K type strain sequencing project: providing services to taxonomists for standard genome sequencing and annotation.</title>
        <authorList>
            <consortium name="The Broad Institute Genomics Platform"/>
            <consortium name="The Broad Institute Genome Sequencing Center for Infectious Disease"/>
            <person name="Wu L."/>
            <person name="Ma J."/>
        </authorList>
    </citation>
    <scope>NUCLEOTIDE SEQUENCE [LARGE SCALE GENOMIC DNA]</scope>
    <source>
        <strain evidence="12">JCM 10671</strain>
    </source>
</reference>
<sequence>MTTMSVPTTPGLTERVLDLRGRMLEFIDGEVCPLERTVDAGGPEGRAAMDGLRAEAKRRGLWALGHPEDLGGQGLSFLEFVHLNEIIGRSEIGMWAVGSMTQHDTIMWRRYGTEAQQRRWLDPLVSGEYEWIGIGLTEPEVAGSDPTQMQTSAVLEGEGEDAQWVINGHKWFTSWASASPAVLVWAKTDPEAPPHRQFSAIIVPVDTPGFTHVRDIRTMGSVTGRHGEIRLENVRVPASNLFGERGQAFAIAQTRLGPGRIFHCMRWLGQMQRAFELMCDRARTRYAHGSLLAEKGEIRRYIAESAADIQAHRLMTLDAARAVDAGSEDARVLISLIKFRGAEYLHNVIDRAIQVYGAAGVTEDFPLESMYRHARYARIYDGPDEVHRMVVARTLTKDGAVAPWQR</sequence>
<feature type="domain" description="Acyl-CoA oxidase/dehydrogenase middle" evidence="9">
    <location>
        <begin position="134"/>
        <end position="234"/>
    </location>
</feature>
<dbReference type="InterPro" id="IPR013786">
    <property type="entry name" value="AcylCoA_DH/ox_N"/>
</dbReference>
<accession>A0ABN1GRU2</accession>